<reference evidence="1 2" key="1">
    <citation type="submission" date="2016-05" db="EMBL/GenBank/DDBJ databases">
        <title>Single-cell genome of chain-forming Candidatus Thiomargarita nelsonii and comparison to other large sulfur-oxidizing bacteria.</title>
        <authorList>
            <person name="Winkel M."/>
            <person name="Salman V."/>
            <person name="Woyke T."/>
            <person name="Schulz-Vogt H."/>
            <person name="Richter M."/>
            <person name="Flood B."/>
            <person name="Bailey J."/>
            <person name="Amann R."/>
            <person name="Mussmann M."/>
        </authorList>
    </citation>
    <scope>NUCLEOTIDE SEQUENCE [LARGE SCALE GENOMIC DNA]</scope>
    <source>
        <strain evidence="1 2">THI036</strain>
    </source>
</reference>
<protein>
    <submittedName>
        <fullName evidence="1">Uncharacterized protein</fullName>
    </submittedName>
</protein>
<dbReference type="AlphaFoldDB" id="A0A176S0X7"/>
<dbReference type="Proteomes" id="UP000076962">
    <property type="component" value="Unassembled WGS sequence"/>
</dbReference>
<organism evidence="1 2">
    <name type="scientific">Candidatus Thiomargarita nelsonii</name>
    <dbReference type="NCBI Taxonomy" id="1003181"/>
    <lineage>
        <taxon>Bacteria</taxon>
        <taxon>Pseudomonadati</taxon>
        <taxon>Pseudomonadota</taxon>
        <taxon>Gammaproteobacteria</taxon>
        <taxon>Thiotrichales</taxon>
        <taxon>Thiotrichaceae</taxon>
        <taxon>Thiomargarita</taxon>
    </lineage>
</organism>
<comment type="caution">
    <text evidence="1">The sequence shown here is derived from an EMBL/GenBank/DDBJ whole genome shotgun (WGS) entry which is preliminary data.</text>
</comment>
<sequence>MFKQHVTDSSIVTLKAQGVLRMKKCKALGLSEKITVRFVRVILSTGEIEVLVTSLLDEKKYTTQMFKELYKRQRGVECFLGVLKERLKIDNFTGKTVISIKPDFFATIFLTGLESVLTQTAESQLFDKSRQNKHR</sequence>
<keyword evidence="2" id="KW-1185">Reference proteome</keyword>
<gene>
    <name evidence="1" type="ORF">THIOM_002613</name>
</gene>
<accession>A0A176S0X7</accession>
<name>A0A176S0X7_9GAMM</name>
<evidence type="ECO:0000313" key="1">
    <source>
        <dbReference type="EMBL" id="OAD21614.1"/>
    </source>
</evidence>
<evidence type="ECO:0000313" key="2">
    <source>
        <dbReference type="Proteomes" id="UP000076962"/>
    </source>
</evidence>
<proteinExistence type="predicted"/>
<feature type="non-terminal residue" evidence="1">
    <location>
        <position position="135"/>
    </location>
</feature>
<dbReference type="EMBL" id="LUTY01001507">
    <property type="protein sequence ID" value="OAD21614.1"/>
    <property type="molecule type" value="Genomic_DNA"/>
</dbReference>